<evidence type="ECO:0000313" key="3">
    <source>
        <dbReference type="EMBL" id="KAE9320699.1"/>
    </source>
</evidence>
<dbReference type="Proteomes" id="UP000435112">
    <property type="component" value="Unassembled WGS sequence"/>
</dbReference>
<sequence length="132" mass="13442">MAAVTPTETGDSGTTGPTVPLPVPAGSEAEKEVEVEQAAGDAVICRHRQGRRLVSVGLRRQRVRPQQRQTADSGAVSDASGGGVPRRSDGASGVDEVGGAAGDMSGRGEAGMEGVVDMMAQVRVVYLMPTPA</sequence>
<evidence type="ECO:0000313" key="4">
    <source>
        <dbReference type="Proteomes" id="UP000434957"/>
    </source>
</evidence>
<feature type="compositionally biased region" description="Low complexity" evidence="1">
    <location>
        <begin position="66"/>
        <end position="79"/>
    </location>
</feature>
<evidence type="ECO:0000256" key="1">
    <source>
        <dbReference type="SAM" id="MobiDB-lite"/>
    </source>
</evidence>
<reference evidence="2 5" key="1">
    <citation type="submission" date="2018-09" db="EMBL/GenBank/DDBJ databases">
        <title>Genomic investigation of the strawberry pathogen Phytophthora fragariae indicates pathogenicity is determined by transcriptional variation in three key races.</title>
        <authorList>
            <person name="Adams T.M."/>
            <person name="Armitage A.D."/>
            <person name="Sobczyk M.K."/>
            <person name="Bates H.J."/>
            <person name="Dunwell J.M."/>
            <person name="Nellist C.F."/>
            <person name="Harrison R.J."/>
        </authorList>
    </citation>
    <scope>NUCLEOTIDE SEQUENCE [LARGE SCALE GENOMIC DNA]</scope>
    <source>
        <strain evidence="2 5">SCRP324</strain>
        <strain evidence="3 4">SCRP333</strain>
    </source>
</reference>
<dbReference type="Proteomes" id="UP000434957">
    <property type="component" value="Unassembled WGS sequence"/>
</dbReference>
<comment type="caution">
    <text evidence="2">The sequence shown here is derived from an EMBL/GenBank/DDBJ whole genome shotgun (WGS) entry which is preliminary data.</text>
</comment>
<feature type="region of interest" description="Disordered" evidence="1">
    <location>
        <begin position="1"/>
        <end position="34"/>
    </location>
</feature>
<evidence type="ECO:0000313" key="5">
    <source>
        <dbReference type="Proteomes" id="UP000435112"/>
    </source>
</evidence>
<organism evidence="2 5">
    <name type="scientific">Phytophthora rubi</name>
    <dbReference type="NCBI Taxonomy" id="129364"/>
    <lineage>
        <taxon>Eukaryota</taxon>
        <taxon>Sar</taxon>
        <taxon>Stramenopiles</taxon>
        <taxon>Oomycota</taxon>
        <taxon>Peronosporomycetes</taxon>
        <taxon>Peronosporales</taxon>
        <taxon>Peronosporaceae</taxon>
        <taxon>Phytophthora</taxon>
    </lineage>
</organism>
<feature type="compositionally biased region" description="Polar residues" evidence="1">
    <location>
        <begin position="1"/>
        <end position="12"/>
    </location>
</feature>
<name>A0A6A3KC43_9STRA</name>
<keyword evidence="4" id="KW-1185">Reference proteome</keyword>
<evidence type="ECO:0000313" key="2">
    <source>
        <dbReference type="EMBL" id="KAE9004739.1"/>
    </source>
</evidence>
<gene>
    <name evidence="2" type="ORF">PR002_g16971</name>
    <name evidence="3" type="ORF">PR003_g17655</name>
</gene>
<accession>A0A6A3KC43</accession>
<dbReference type="EMBL" id="QXFT01001363">
    <property type="protein sequence ID" value="KAE9320699.1"/>
    <property type="molecule type" value="Genomic_DNA"/>
</dbReference>
<dbReference type="AlphaFoldDB" id="A0A6A3KC43"/>
<proteinExistence type="predicted"/>
<feature type="region of interest" description="Disordered" evidence="1">
    <location>
        <begin position="56"/>
        <end position="109"/>
    </location>
</feature>
<dbReference type="EMBL" id="QXFU01001332">
    <property type="protein sequence ID" value="KAE9004739.1"/>
    <property type="molecule type" value="Genomic_DNA"/>
</dbReference>
<protein>
    <submittedName>
        <fullName evidence="2">Uncharacterized protein</fullName>
    </submittedName>
</protein>